<accession>A0A2S0ME16</accession>
<feature type="region of interest" description="Disordered" evidence="2">
    <location>
        <begin position="471"/>
        <end position="639"/>
    </location>
</feature>
<protein>
    <recommendedName>
        <fullName evidence="5">DNA polymerase Y family protein</fullName>
    </recommendedName>
</protein>
<keyword evidence="4" id="KW-1185">Reference proteome</keyword>
<dbReference type="PANTHER" id="PTHR35369">
    <property type="entry name" value="BLR3025 PROTEIN-RELATED"/>
    <property type="match status" value="1"/>
</dbReference>
<sequence length="687" mass="72242">MHWLALQWLRPDAPAQAGATAMPPRQSAAGAPGAQGPMPVAPPLSPDALAWWALGFTPHVAWVDEGLLLEVSACERLWGGRRALLRQVWASQPADGAVHGAQGPTSLVALARLRLKVLAADSERRPAGGTAATPHAPPRAADLPLHTLSAARPHLAVLGQLGCRRWGDLVALPRAGLARRFGPALGRALDVALGHAPDSLAWITPPDTFEQTLELPERADTAPALLWSARRLLQTLQHWLAARHQGVRALELTWRFDQRRLNGQELPPQQSVLLRTAEPVQAMAHLQRLLAERLARTAMLAPARSLCLRAVDTAPWQAETPSFLPEDQPRGDPWHVFIERVSARLGAHNVRVPVAQADHRPEGRQHWQNAEQTLRRPTAPTRRAGRANPAGPGTQAAPQGIRMNPTTSATSATPATPAARQLPDALSPTWLLRPPQPLAIAPDQQPLYHGQPLRLISGPQRVEASWWLGADTEAEPPPSAEESLIARSGESSSPASDQDTKPRTAGERVGAEATARPREGGTITAPGMSRSSSLDRGSATGAAVERGGPRAAARPPGGGSAPAPGTSRGPSLDRGSGPCEVGEREGPRAAARPPGGGSTPSGGSATGAAVEGGGPRAAARPPEGGSAPTGGSAPCEAGERGGPICRDYFIAQSATAELLWIYRERPTHAQPGAAGAAPRWFLHGLYA</sequence>
<organism evidence="3 4">
    <name type="scientific">Ottowia oryzae</name>
    <dbReference type="NCBI Taxonomy" id="2109914"/>
    <lineage>
        <taxon>Bacteria</taxon>
        <taxon>Pseudomonadati</taxon>
        <taxon>Pseudomonadota</taxon>
        <taxon>Betaproteobacteria</taxon>
        <taxon>Burkholderiales</taxon>
        <taxon>Comamonadaceae</taxon>
        <taxon>Ottowia</taxon>
    </lineage>
</organism>
<evidence type="ECO:0000256" key="2">
    <source>
        <dbReference type="SAM" id="MobiDB-lite"/>
    </source>
</evidence>
<gene>
    <name evidence="3" type="ORF">C6570_07270</name>
</gene>
<evidence type="ECO:0000256" key="1">
    <source>
        <dbReference type="ARBA" id="ARBA00022763"/>
    </source>
</evidence>
<dbReference type="Proteomes" id="UP000239709">
    <property type="component" value="Chromosome"/>
</dbReference>
<dbReference type="AlphaFoldDB" id="A0A2S0ME16"/>
<feature type="compositionally biased region" description="Basic and acidic residues" evidence="2">
    <location>
        <begin position="498"/>
        <end position="519"/>
    </location>
</feature>
<keyword evidence="1" id="KW-0227">DNA damage</keyword>
<dbReference type="InterPro" id="IPR050356">
    <property type="entry name" value="SulA_CellDiv_inhibitor"/>
</dbReference>
<feature type="region of interest" description="Disordered" evidence="2">
    <location>
        <begin position="15"/>
        <end position="40"/>
    </location>
</feature>
<proteinExistence type="predicted"/>
<dbReference type="OrthoDB" id="625722at2"/>
<evidence type="ECO:0000313" key="3">
    <source>
        <dbReference type="EMBL" id="AVO34070.1"/>
    </source>
</evidence>
<evidence type="ECO:0000313" key="4">
    <source>
        <dbReference type="Proteomes" id="UP000239709"/>
    </source>
</evidence>
<dbReference type="SUPFAM" id="SSF56672">
    <property type="entry name" value="DNA/RNA polymerases"/>
    <property type="match status" value="1"/>
</dbReference>
<dbReference type="RefSeq" id="WP_106702625.1">
    <property type="nucleotide sequence ID" value="NZ_CP027666.1"/>
</dbReference>
<evidence type="ECO:0008006" key="5">
    <source>
        <dbReference type="Google" id="ProtNLM"/>
    </source>
</evidence>
<dbReference type="InterPro" id="IPR043502">
    <property type="entry name" value="DNA/RNA_pol_sf"/>
</dbReference>
<reference evidence="3 4" key="1">
    <citation type="submission" date="2018-03" db="EMBL/GenBank/DDBJ databases">
        <title>Genome sequencing of Ottowia sp.</title>
        <authorList>
            <person name="Kim S.-J."/>
            <person name="Heo J."/>
            <person name="Kwon S.-W."/>
        </authorList>
    </citation>
    <scope>NUCLEOTIDE SEQUENCE [LARGE SCALE GENOMIC DNA]</scope>
    <source>
        <strain evidence="3 4">KADR8-3</strain>
    </source>
</reference>
<feature type="region of interest" description="Disordered" evidence="2">
    <location>
        <begin position="358"/>
        <end position="419"/>
    </location>
</feature>
<feature type="compositionally biased region" description="Low complexity" evidence="2">
    <location>
        <begin position="541"/>
        <end position="570"/>
    </location>
</feature>
<feature type="compositionally biased region" description="Low complexity" evidence="2">
    <location>
        <begin position="405"/>
        <end position="419"/>
    </location>
</feature>
<name>A0A2S0ME16_9BURK</name>
<feature type="compositionally biased region" description="Low complexity" evidence="2">
    <location>
        <begin position="23"/>
        <end position="38"/>
    </location>
</feature>
<dbReference type="CDD" id="cd03468">
    <property type="entry name" value="PolY_like"/>
    <property type="match status" value="1"/>
</dbReference>
<feature type="compositionally biased region" description="Low complexity" evidence="2">
    <location>
        <begin position="375"/>
        <end position="394"/>
    </location>
</feature>
<dbReference type="KEGG" id="otk:C6570_07270"/>
<dbReference type="EMBL" id="CP027666">
    <property type="protein sequence ID" value="AVO34070.1"/>
    <property type="molecule type" value="Genomic_DNA"/>
</dbReference>
<dbReference type="GO" id="GO:0006281">
    <property type="term" value="P:DNA repair"/>
    <property type="evidence" value="ECO:0007669"/>
    <property type="project" value="TreeGrafter"/>
</dbReference>
<dbReference type="PANTHER" id="PTHR35369:SF2">
    <property type="entry name" value="BLR3025 PROTEIN"/>
    <property type="match status" value="1"/>
</dbReference>